<dbReference type="Pfam" id="PF00012">
    <property type="entry name" value="HSP70"/>
    <property type="match status" value="1"/>
</dbReference>
<dbReference type="EMBL" id="QJTK01000020">
    <property type="protein sequence ID" value="PYF07167.1"/>
    <property type="molecule type" value="Genomic_DNA"/>
</dbReference>
<dbReference type="SUPFAM" id="SSF53067">
    <property type="entry name" value="Actin-like ATPase domain"/>
    <property type="match status" value="2"/>
</dbReference>
<evidence type="ECO:0000256" key="2">
    <source>
        <dbReference type="ARBA" id="ARBA00022741"/>
    </source>
</evidence>
<dbReference type="InterPro" id="IPR043129">
    <property type="entry name" value="ATPase_NBD"/>
</dbReference>
<evidence type="ECO:0000313" key="5">
    <source>
        <dbReference type="Proteomes" id="UP000247727"/>
    </source>
</evidence>
<dbReference type="PROSITE" id="PS00329">
    <property type="entry name" value="HSP70_2"/>
    <property type="match status" value="1"/>
</dbReference>
<dbReference type="AlphaFoldDB" id="A0A318TTB3"/>
<comment type="similarity">
    <text evidence="1">Belongs to the heat shock protein 70 family.</text>
</comment>
<protein>
    <submittedName>
        <fullName evidence="4">Putative chaperone protein</fullName>
    </submittedName>
</protein>
<dbReference type="InterPro" id="IPR013126">
    <property type="entry name" value="Hsp_70_fam"/>
</dbReference>
<organism evidence="4 5">
    <name type="scientific">Rhodobacter viridis</name>
    <dbReference type="NCBI Taxonomy" id="1054202"/>
    <lineage>
        <taxon>Bacteria</taxon>
        <taxon>Pseudomonadati</taxon>
        <taxon>Pseudomonadota</taxon>
        <taxon>Alphaproteobacteria</taxon>
        <taxon>Rhodobacterales</taxon>
        <taxon>Rhodobacter group</taxon>
        <taxon>Rhodobacter</taxon>
    </lineage>
</organism>
<dbReference type="PANTHER" id="PTHR42749">
    <property type="entry name" value="CELL SHAPE-DETERMINING PROTEIN MREB"/>
    <property type="match status" value="1"/>
</dbReference>
<dbReference type="PANTHER" id="PTHR42749:SF1">
    <property type="entry name" value="CELL SHAPE-DETERMINING PROTEIN MREB"/>
    <property type="match status" value="1"/>
</dbReference>
<keyword evidence="3" id="KW-0067">ATP-binding</keyword>
<evidence type="ECO:0000256" key="3">
    <source>
        <dbReference type="ARBA" id="ARBA00022840"/>
    </source>
</evidence>
<dbReference type="InterPro" id="IPR018181">
    <property type="entry name" value="Heat_shock_70_CS"/>
</dbReference>
<name>A0A318TTB3_9RHOB</name>
<sequence length="416" mass="43553">MGPAMTDLTLAIDFGTSNSAAAIVQDGRLRRLTLDGTADTLPTAVFFPSETGPMRIGAEAVAALVAGEEGRFMRALKSVLGTPLFHEARPIGGRRRTLADVVTAFLRETKARAEAQTGVTFTRVLSGRPVHFHADPARDAKAAEDLRACLAAAGFTEIGFCPEPEAAARASASLSGATLGLIVDIGGGTSDFSLFRSHAGRIEILASHGIRLGGTDFDRAIALDHVMPHLGQGGQLKREFGPGLLPMPNEIFVDLATWAKIPFLYTRETRNAVAHLAKFAVEPRPIARLARVIEDELGHDLAFAVERGKIEANAGKPGAMIRMGKIERGLYAEIDAASMAAALTRARADLDAALAETCRLASIAPPAVETAILVGGSSLMGLVSDAVAAAFPQARQAQGDAFTAVVDGLALTATES</sequence>
<dbReference type="GO" id="GO:0005524">
    <property type="term" value="F:ATP binding"/>
    <property type="evidence" value="ECO:0007669"/>
    <property type="project" value="UniProtKB-KW"/>
</dbReference>
<keyword evidence="2" id="KW-0547">Nucleotide-binding</keyword>
<proteinExistence type="inferred from homology"/>
<gene>
    <name evidence="4" type="ORF">C8J30_12039</name>
</gene>
<dbReference type="Proteomes" id="UP000247727">
    <property type="component" value="Unassembled WGS sequence"/>
</dbReference>
<accession>A0A318TTB3</accession>
<comment type="caution">
    <text evidence="4">The sequence shown here is derived from an EMBL/GenBank/DDBJ whole genome shotgun (WGS) entry which is preliminary data.</text>
</comment>
<dbReference type="GO" id="GO:0140662">
    <property type="term" value="F:ATP-dependent protein folding chaperone"/>
    <property type="evidence" value="ECO:0007669"/>
    <property type="project" value="InterPro"/>
</dbReference>
<evidence type="ECO:0000313" key="4">
    <source>
        <dbReference type="EMBL" id="PYF07167.1"/>
    </source>
</evidence>
<evidence type="ECO:0000256" key="1">
    <source>
        <dbReference type="ARBA" id="ARBA00007381"/>
    </source>
</evidence>
<keyword evidence="5" id="KW-1185">Reference proteome</keyword>
<reference evidence="4 5" key="1">
    <citation type="submission" date="2018-06" db="EMBL/GenBank/DDBJ databases">
        <title>Genomic Encyclopedia of Type Strains, Phase III (KMG-III): the genomes of soil and plant-associated and newly described type strains.</title>
        <authorList>
            <person name="Whitman W."/>
        </authorList>
    </citation>
    <scope>NUCLEOTIDE SEQUENCE [LARGE SCALE GENOMIC DNA]</scope>
    <source>
        <strain evidence="4 5">JA737</strain>
    </source>
</reference>
<dbReference type="Gene3D" id="3.30.420.40">
    <property type="match status" value="2"/>
</dbReference>